<reference evidence="4 5" key="1">
    <citation type="journal article" date="2010" name="Stand. Genomic Sci.">
        <title>Complete genome sequence of Olsenella uli type strain (VPI D76D-27C).</title>
        <authorList>
            <person name="Goker M."/>
            <person name="Held B."/>
            <person name="Lucas S."/>
            <person name="Nolan M."/>
            <person name="Yasawong M."/>
            <person name="Glavina Del Rio T."/>
            <person name="Tice H."/>
            <person name="Cheng J.F."/>
            <person name="Bruce D."/>
            <person name="Detter J.C."/>
            <person name="Tapia R."/>
            <person name="Han C."/>
            <person name="Goodwin L."/>
            <person name="Pitluck S."/>
            <person name="Liolios K."/>
            <person name="Ivanova N."/>
            <person name="Mavromatis K."/>
            <person name="Mikhailova N."/>
            <person name="Pati A."/>
            <person name="Chen A."/>
            <person name="Palaniappan K."/>
            <person name="Land M."/>
            <person name="Hauser L."/>
            <person name="Chang Y.J."/>
            <person name="Jeffries C.D."/>
            <person name="Rohde M."/>
            <person name="Sikorski J."/>
            <person name="Pukall R."/>
            <person name="Woyke T."/>
            <person name="Bristow J."/>
            <person name="Eisen J.A."/>
            <person name="Markowitz V."/>
            <person name="Hugenholtz P."/>
            <person name="Kyrpides N.C."/>
            <person name="Klenk H.P."/>
            <person name="Lapidus A."/>
        </authorList>
    </citation>
    <scope>NUCLEOTIDE SEQUENCE [LARGE SCALE GENOMIC DNA]</scope>
    <source>
        <strain evidence="5">ATCC 49627 / DSM 7084 / CIP 109912 / JCM 12494 / NCIMB 702895 / VPI D76D-27C</strain>
    </source>
</reference>
<proteinExistence type="inferred from homology"/>
<evidence type="ECO:0000256" key="2">
    <source>
        <dbReference type="ARBA" id="ARBA00022559"/>
    </source>
</evidence>
<dbReference type="PANTHER" id="PTHR11592">
    <property type="entry name" value="GLUTATHIONE PEROXIDASE"/>
    <property type="match status" value="1"/>
</dbReference>
<keyword evidence="3" id="KW-0560">Oxidoreductase</keyword>
<dbReference type="Proteomes" id="UP000000333">
    <property type="component" value="Chromosome"/>
</dbReference>
<organism evidence="4 5">
    <name type="scientific">Olsenella uli (strain ATCC 49627 / DSM 7084 / CCUG 31166 / CIP 109912 / JCM 12494 / LMG 11480 / NCIMB 702895 / VPI D76D-27C)</name>
    <name type="common">Lactobacillus uli</name>
    <dbReference type="NCBI Taxonomy" id="633147"/>
    <lineage>
        <taxon>Bacteria</taxon>
        <taxon>Bacillati</taxon>
        <taxon>Actinomycetota</taxon>
        <taxon>Coriobacteriia</taxon>
        <taxon>Coriobacteriales</taxon>
        <taxon>Atopobiaceae</taxon>
        <taxon>Olsenella</taxon>
    </lineage>
</organism>
<comment type="similarity">
    <text evidence="1">Belongs to the glutathione peroxidase family.</text>
</comment>
<dbReference type="Gene3D" id="3.40.30.10">
    <property type="entry name" value="Glutaredoxin"/>
    <property type="match status" value="1"/>
</dbReference>
<dbReference type="HOGENOM" id="CLU_1766144_0_0_11"/>
<dbReference type="KEGG" id="ols:Olsu_0776"/>
<dbReference type="SUPFAM" id="SSF52833">
    <property type="entry name" value="Thioredoxin-like"/>
    <property type="match status" value="1"/>
</dbReference>
<sequence length="147" mass="16440">MIKPTQKNHWRDIRAPCHAPPPTYPPRVSLRRCVEARCSLAFQLYTILFCNILMPAINRREGGRMAGSIYDFTVMAQDGSEEPLADVNGGNESPLYAWLKGQRGGVMGSKIKWNFTRFLVDCDGRVVERFAPTKTPEDIDASVAAPL</sequence>
<evidence type="ECO:0000313" key="5">
    <source>
        <dbReference type="Proteomes" id="UP000000333"/>
    </source>
</evidence>
<dbReference type="AlphaFoldDB" id="E1QZS5"/>
<evidence type="ECO:0000256" key="1">
    <source>
        <dbReference type="ARBA" id="ARBA00006926"/>
    </source>
</evidence>
<dbReference type="STRING" id="633147.Olsu_0776"/>
<accession>E1QZS5</accession>
<evidence type="ECO:0000256" key="3">
    <source>
        <dbReference type="ARBA" id="ARBA00023002"/>
    </source>
</evidence>
<keyword evidence="2 4" id="KW-0575">Peroxidase</keyword>
<keyword evidence="5" id="KW-1185">Reference proteome</keyword>
<dbReference type="InterPro" id="IPR036249">
    <property type="entry name" value="Thioredoxin-like_sf"/>
</dbReference>
<name>E1QZS5_OLSUV</name>
<dbReference type="eggNOG" id="COG0386">
    <property type="taxonomic scope" value="Bacteria"/>
</dbReference>
<dbReference type="GO" id="GO:0004601">
    <property type="term" value="F:peroxidase activity"/>
    <property type="evidence" value="ECO:0007669"/>
    <property type="project" value="UniProtKB-KW"/>
</dbReference>
<evidence type="ECO:0000313" key="4">
    <source>
        <dbReference type="EMBL" id="ADK67889.1"/>
    </source>
</evidence>
<dbReference type="PROSITE" id="PS51355">
    <property type="entry name" value="GLUTATHIONE_PEROXID_3"/>
    <property type="match status" value="1"/>
</dbReference>
<protein>
    <submittedName>
        <fullName evidence="4">Glutathione peroxidase</fullName>
    </submittedName>
</protein>
<gene>
    <name evidence="4" type="ordered locus">Olsu_0776</name>
</gene>
<dbReference type="EMBL" id="CP002106">
    <property type="protein sequence ID" value="ADK67889.1"/>
    <property type="molecule type" value="Genomic_DNA"/>
</dbReference>
<dbReference type="InterPro" id="IPR000889">
    <property type="entry name" value="Glutathione_peroxidase"/>
</dbReference>
<dbReference type="GO" id="GO:0034599">
    <property type="term" value="P:cellular response to oxidative stress"/>
    <property type="evidence" value="ECO:0007669"/>
    <property type="project" value="TreeGrafter"/>
</dbReference>
<dbReference type="PANTHER" id="PTHR11592:SF78">
    <property type="entry name" value="GLUTATHIONE PEROXIDASE"/>
    <property type="match status" value="1"/>
</dbReference>